<name>A0A815ZM96_ADIRI</name>
<dbReference type="Proteomes" id="UP000663828">
    <property type="component" value="Unassembled WGS sequence"/>
</dbReference>
<sequence>MQCGVLYFSYQAVEFAINASEHFFNELRQEIGNDNFDRLFVINPADAVAQAISNEVAQGKRFRFFTPYITASVKKSDNFITDLKNTIKCAYNKVRSFLSNVFSKTSISVPTYDISDLGANIKDADNVRAAPFVLSNQSRRRKKRLIDDLRRRA</sequence>
<dbReference type="EMBL" id="CAJNOR010006126">
    <property type="protein sequence ID" value="CAF1586599.1"/>
    <property type="molecule type" value="Genomic_DNA"/>
</dbReference>
<gene>
    <name evidence="1" type="ORF">XAT740_LOCUS46091</name>
</gene>
<proteinExistence type="predicted"/>
<evidence type="ECO:0000313" key="2">
    <source>
        <dbReference type="Proteomes" id="UP000663828"/>
    </source>
</evidence>
<keyword evidence="2" id="KW-1185">Reference proteome</keyword>
<reference evidence="1" key="1">
    <citation type="submission" date="2021-02" db="EMBL/GenBank/DDBJ databases">
        <authorList>
            <person name="Nowell W R."/>
        </authorList>
    </citation>
    <scope>NUCLEOTIDE SEQUENCE</scope>
</reference>
<organism evidence="1 2">
    <name type="scientific">Adineta ricciae</name>
    <name type="common">Rotifer</name>
    <dbReference type="NCBI Taxonomy" id="249248"/>
    <lineage>
        <taxon>Eukaryota</taxon>
        <taxon>Metazoa</taxon>
        <taxon>Spiralia</taxon>
        <taxon>Gnathifera</taxon>
        <taxon>Rotifera</taxon>
        <taxon>Eurotatoria</taxon>
        <taxon>Bdelloidea</taxon>
        <taxon>Adinetida</taxon>
        <taxon>Adinetidae</taxon>
        <taxon>Adineta</taxon>
    </lineage>
</organism>
<dbReference type="AlphaFoldDB" id="A0A815ZM96"/>
<protein>
    <submittedName>
        <fullName evidence="1">Uncharacterized protein</fullName>
    </submittedName>
</protein>
<evidence type="ECO:0000313" key="1">
    <source>
        <dbReference type="EMBL" id="CAF1586599.1"/>
    </source>
</evidence>
<accession>A0A815ZM96</accession>
<comment type="caution">
    <text evidence="1">The sequence shown here is derived from an EMBL/GenBank/DDBJ whole genome shotgun (WGS) entry which is preliminary data.</text>
</comment>